<evidence type="ECO:0000313" key="2">
    <source>
        <dbReference type="Proteomes" id="UP000735302"/>
    </source>
</evidence>
<dbReference type="InterPro" id="IPR050951">
    <property type="entry name" value="Retrovirus_Pol_polyprotein"/>
</dbReference>
<organism evidence="1 2">
    <name type="scientific">Plakobranchus ocellatus</name>
    <dbReference type="NCBI Taxonomy" id="259542"/>
    <lineage>
        <taxon>Eukaryota</taxon>
        <taxon>Metazoa</taxon>
        <taxon>Spiralia</taxon>
        <taxon>Lophotrochozoa</taxon>
        <taxon>Mollusca</taxon>
        <taxon>Gastropoda</taxon>
        <taxon>Heterobranchia</taxon>
        <taxon>Euthyneura</taxon>
        <taxon>Panpulmonata</taxon>
        <taxon>Sacoglossa</taxon>
        <taxon>Placobranchoidea</taxon>
        <taxon>Plakobranchidae</taxon>
        <taxon>Plakobranchus</taxon>
    </lineage>
</organism>
<dbReference type="AlphaFoldDB" id="A0AAV3YUT3"/>
<accession>A0AAV3YUT3</accession>
<reference evidence="1 2" key="1">
    <citation type="journal article" date="2021" name="Elife">
        <title>Chloroplast acquisition without the gene transfer in kleptoplastic sea slugs, Plakobranchus ocellatus.</title>
        <authorList>
            <person name="Maeda T."/>
            <person name="Takahashi S."/>
            <person name="Yoshida T."/>
            <person name="Shimamura S."/>
            <person name="Takaki Y."/>
            <person name="Nagai Y."/>
            <person name="Toyoda A."/>
            <person name="Suzuki Y."/>
            <person name="Arimoto A."/>
            <person name="Ishii H."/>
            <person name="Satoh N."/>
            <person name="Nishiyama T."/>
            <person name="Hasebe M."/>
            <person name="Maruyama T."/>
            <person name="Minagawa J."/>
            <person name="Obokata J."/>
            <person name="Shigenobu S."/>
        </authorList>
    </citation>
    <scope>NUCLEOTIDE SEQUENCE [LARGE SCALE GENOMIC DNA]</scope>
</reference>
<dbReference type="Proteomes" id="UP000735302">
    <property type="component" value="Unassembled WGS sequence"/>
</dbReference>
<dbReference type="PANTHER" id="PTHR37984">
    <property type="entry name" value="PROTEIN CBG26694"/>
    <property type="match status" value="1"/>
</dbReference>
<dbReference type="PANTHER" id="PTHR37984:SF7">
    <property type="entry name" value="INTEGRASE CATALYTIC DOMAIN-CONTAINING PROTEIN"/>
    <property type="match status" value="1"/>
</dbReference>
<comment type="caution">
    <text evidence="1">The sequence shown here is derived from an EMBL/GenBank/DDBJ whole genome shotgun (WGS) entry which is preliminary data.</text>
</comment>
<evidence type="ECO:0000313" key="1">
    <source>
        <dbReference type="EMBL" id="GFN90845.1"/>
    </source>
</evidence>
<dbReference type="EMBL" id="BLXT01002074">
    <property type="protein sequence ID" value="GFN90845.1"/>
    <property type="molecule type" value="Genomic_DNA"/>
</dbReference>
<proteinExistence type="predicted"/>
<name>A0AAV3YUT3_9GAST</name>
<gene>
    <name evidence="1" type="ORF">PoB_001735100</name>
</gene>
<sequence>MNWSIRKQSTNRHGKTLCQHRKGIVGSSVRVQKVPHLHIHGKPVTVKLDYKPLQNIQQNNIGSAPQRLQRMLLRIQPYDCTIEYKPGREMTIADYLSRVNPKAGETIGLNLGYSHAVTVTD</sequence>
<protein>
    <submittedName>
        <fullName evidence="1">Retrovirus-related pol polyprotein from transposon 17.6</fullName>
    </submittedName>
</protein>
<keyword evidence="2" id="KW-1185">Reference proteome</keyword>